<feature type="transmembrane region" description="Helical" evidence="1">
    <location>
        <begin position="6"/>
        <end position="26"/>
    </location>
</feature>
<feature type="transmembrane region" description="Helical" evidence="1">
    <location>
        <begin position="38"/>
        <end position="60"/>
    </location>
</feature>
<dbReference type="EMBL" id="JN885999">
    <property type="protein sequence ID" value="AEX63209.1"/>
    <property type="molecule type" value="Genomic_DNA"/>
</dbReference>
<accession>H2EFE4</accession>
<gene>
    <name evidence="2" type="ORF">mv_R1007</name>
</gene>
<organism evidence="2">
    <name type="scientific">Moumouvirus sp. 'Monve'</name>
    <dbReference type="NCBI Taxonomy" id="1128131"/>
    <lineage>
        <taxon>Viruses</taxon>
        <taxon>Varidnaviria</taxon>
        <taxon>Bamfordvirae</taxon>
        <taxon>Nucleocytoviricota</taxon>
        <taxon>Megaviricetes</taxon>
        <taxon>Imitervirales</taxon>
        <taxon>Mimiviridae</taxon>
        <taxon>Megamimivirinae</taxon>
        <taxon>Moumouvirus</taxon>
    </lineage>
</organism>
<sequence length="61" mass="6741">MDFIVFVVFIDSISINLIYSSSDIIIIFSSAVKVKSPILLPIVILFDSLVSTLNISITFFA</sequence>
<protein>
    <submittedName>
        <fullName evidence="2">Uncharacterized protein</fullName>
    </submittedName>
</protein>
<name>H2EFE4_9VIRU</name>
<keyword evidence="1" id="KW-1133">Transmembrane helix</keyword>
<keyword evidence="1" id="KW-0812">Transmembrane</keyword>
<reference evidence="2" key="1">
    <citation type="submission" date="2011-10" db="EMBL/GenBank/DDBJ databases">
        <title>Provirophages and transpovirons: unique mobilome of giant viruses.</title>
        <authorList>
            <person name="Desnues C."/>
            <person name="LaScola B."/>
            <person name="Yutin N."/>
            <person name="Fournous G."/>
            <person name="Koonin E."/>
            <person name="Raoult D."/>
        </authorList>
    </citation>
    <scope>NUCLEOTIDE SEQUENCE</scope>
    <source>
        <strain evidence="2">Mv13-mv</strain>
    </source>
</reference>
<keyword evidence="1" id="KW-0472">Membrane</keyword>
<proteinExistence type="predicted"/>
<evidence type="ECO:0000313" key="2">
    <source>
        <dbReference type="EMBL" id="AEX63209.1"/>
    </source>
</evidence>
<evidence type="ECO:0000256" key="1">
    <source>
        <dbReference type="SAM" id="Phobius"/>
    </source>
</evidence>